<dbReference type="EMBL" id="GGEC01058780">
    <property type="protein sequence ID" value="MBX39264.1"/>
    <property type="molecule type" value="Transcribed_RNA"/>
</dbReference>
<reference evidence="1" key="1">
    <citation type="submission" date="2018-02" db="EMBL/GenBank/DDBJ databases">
        <title>Rhizophora mucronata_Transcriptome.</title>
        <authorList>
            <person name="Meera S.P."/>
            <person name="Sreeshan A."/>
            <person name="Augustine A."/>
        </authorList>
    </citation>
    <scope>NUCLEOTIDE SEQUENCE</scope>
    <source>
        <tissue evidence="1">Leaf</tissue>
    </source>
</reference>
<protein>
    <submittedName>
        <fullName evidence="1">Uncharacterized protein</fullName>
    </submittedName>
</protein>
<accession>A0A2P2N9W7</accession>
<dbReference type="AlphaFoldDB" id="A0A2P2N9W7"/>
<proteinExistence type="predicted"/>
<name>A0A2P2N9W7_RHIMU</name>
<evidence type="ECO:0000313" key="1">
    <source>
        <dbReference type="EMBL" id="MBX39264.1"/>
    </source>
</evidence>
<sequence length="22" mass="2590">MVVEHFGHNDCREQSEFLVDVV</sequence>
<organism evidence="1">
    <name type="scientific">Rhizophora mucronata</name>
    <name type="common">Asiatic mangrove</name>
    <dbReference type="NCBI Taxonomy" id="61149"/>
    <lineage>
        <taxon>Eukaryota</taxon>
        <taxon>Viridiplantae</taxon>
        <taxon>Streptophyta</taxon>
        <taxon>Embryophyta</taxon>
        <taxon>Tracheophyta</taxon>
        <taxon>Spermatophyta</taxon>
        <taxon>Magnoliopsida</taxon>
        <taxon>eudicotyledons</taxon>
        <taxon>Gunneridae</taxon>
        <taxon>Pentapetalae</taxon>
        <taxon>rosids</taxon>
        <taxon>fabids</taxon>
        <taxon>Malpighiales</taxon>
        <taxon>Rhizophoraceae</taxon>
        <taxon>Rhizophora</taxon>
    </lineage>
</organism>